<dbReference type="AlphaFoldDB" id="A0A6N3B9K4"/>
<dbReference type="EMBL" id="CACRTZ010000005">
    <property type="protein sequence ID" value="VYT98710.1"/>
    <property type="molecule type" value="Genomic_DNA"/>
</dbReference>
<protein>
    <submittedName>
        <fullName evidence="1">Uncharacterized protein</fullName>
    </submittedName>
</protein>
<reference evidence="1" key="1">
    <citation type="submission" date="2019-11" db="EMBL/GenBank/DDBJ databases">
        <authorList>
            <person name="Feng L."/>
        </authorList>
    </citation>
    <scope>NUCLEOTIDE SEQUENCE</scope>
    <source>
        <strain evidence="1">EMassiliensisLFYP7</strain>
    </source>
</reference>
<gene>
    <name evidence="1" type="ORF">EMLFYP7_01123</name>
</gene>
<dbReference type="RefSeq" id="WP_145973669.1">
    <property type="nucleotide sequence ID" value="NZ_CABKSF010000002.1"/>
</dbReference>
<organism evidence="1">
    <name type="scientific">Phytobacter massiliensis</name>
    <dbReference type="NCBI Taxonomy" id="1485952"/>
    <lineage>
        <taxon>Bacteria</taxon>
        <taxon>Pseudomonadati</taxon>
        <taxon>Pseudomonadota</taxon>
        <taxon>Gammaproteobacteria</taxon>
        <taxon>Enterobacterales</taxon>
        <taxon>Enterobacteriaceae</taxon>
        <taxon>Phytobacter</taxon>
    </lineage>
</organism>
<accession>A0A6N3B9K4</accession>
<proteinExistence type="predicted"/>
<dbReference type="OrthoDB" id="9805237at2"/>
<name>A0A6N3B9K4_9ENTR</name>
<sequence>MHHIQQHKTPGKLPMVCSQFVAQCFDDAGDDYRLQFRRPMLDYFAAGSLLEQAEAWFAQQDRTPCNTPLTTVAEAASGEELCRELKLALEEESVQENADMEAELAVAIRDFACVHRDLAEEESVSADFLLHCTSLTQIGTISI</sequence>
<evidence type="ECO:0000313" key="1">
    <source>
        <dbReference type="EMBL" id="VYT98710.1"/>
    </source>
</evidence>